<dbReference type="EMBL" id="CAJHJT010000034">
    <property type="protein sequence ID" value="CAD7006257.1"/>
    <property type="molecule type" value="Genomic_DNA"/>
</dbReference>
<evidence type="ECO:0000313" key="1">
    <source>
        <dbReference type="EMBL" id="CAD7006257.1"/>
    </source>
</evidence>
<gene>
    <name evidence="1" type="ORF">CCAP1982_LOCUS14582</name>
</gene>
<name>A0A811V8Y1_CERCA</name>
<evidence type="ECO:0000313" key="2">
    <source>
        <dbReference type="Proteomes" id="UP000606786"/>
    </source>
</evidence>
<comment type="caution">
    <text evidence="1">The sequence shown here is derived from an EMBL/GenBank/DDBJ whole genome shotgun (WGS) entry which is preliminary data.</text>
</comment>
<reference evidence="1" key="1">
    <citation type="submission" date="2020-11" db="EMBL/GenBank/DDBJ databases">
        <authorList>
            <person name="Whitehead M."/>
        </authorList>
    </citation>
    <scope>NUCLEOTIDE SEQUENCE</scope>
    <source>
        <strain evidence="1">EGII</strain>
    </source>
</reference>
<dbReference type="AlphaFoldDB" id="A0A811V8Y1"/>
<accession>A0A811V8Y1</accession>
<keyword evidence="2" id="KW-1185">Reference proteome</keyword>
<protein>
    <submittedName>
        <fullName evidence="1">(Mediterranean fruit fly) hypothetical protein</fullName>
    </submittedName>
</protein>
<dbReference type="Proteomes" id="UP000606786">
    <property type="component" value="Unassembled WGS sequence"/>
</dbReference>
<proteinExistence type="predicted"/>
<organism evidence="1 2">
    <name type="scientific">Ceratitis capitata</name>
    <name type="common">Mediterranean fruit fly</name>
    <name type="synonym">Tephritis capitata</name>
    <dbReference type="NCBI Taxonomy" id="7213"/>
    <lineage>
        <taxon>Eukaryota</taxon>
        <taxon>Metazoa</taxon>
        <taxon>Ecdysozoa</taxon>
        <taxon>Arthropoda</taxon>
        <taxon>Hexapoda</taxon>
        <taxon>Insecta</taxon>
        <taxon>Pterygota</taxon>
        <taxon>Neoptera</taxon>
        <taxon>Endopterygota</taxon>
        <taxon>Diptera</taxon>
        <taxon>Brachycera</taxon>
        <taxon>Muscomorpha</taxon>
        <taxon>Tephritoidea</taxon>
        <taxon>Tephritidae</taxon>
        <taxon>Ceratitis</taxon>
        <taxon>Ceratitis</taxon>
    </lineage>
</organism>
<sequence length="84" mass="9133">MSEPSKNKKGKTPKGEPMAMNVAKCQLNAQSLNLVKCNKNTPKQLGFTPHTHATAPTTINHFELMESVNNGVSNKSIKTIQNAN</sequence>